<proteinExistence type="predicted"/>
<evidence type="ECO:0000313" key="4">
    <source>
        <dbReference type="EnsemblProtists" id="EOD40139"/>
    </source>
</evidence>
<evidence type="ECO:0000256" key="1">
    <source>
        <dbReference type="ARBA" id="ARBA00022737"/>
    </source>
</evidence>
<dbReference type="SUPFAM" id="SSF48403">
    <property type="entry name" value="Ankyrin repeat"/>
    <property type="match status" value="1"/>
</dbReference>
<dbReference type="PaxDb" id="2903-EOD40139"/>
<dbReference type="EnsemblProtists" id="EOD40139">
    <property type="protein sequence ID" value="EOD40139"/>
    <property type="gene ID" value="EMIHUDRAFT_223000"/>
</dbReference>
<dbReference type="PANTHER" id="PTHR24171:SF8">
    <property type="entry name" value="BRCA1-ASSOCIATED RING DOMAIN PROTEIN 1"/>
    <property type="match status" value="1"/>
</dbReference>
<feature type="repeat" description="ANK" evidence="3">
    <location>
        <begin position="186"/>
        <end position="218"/>
    </location>
</feature>
<dbReference type="PANTHER" id="PTHR24171">
    <property type="entry name" value="ANKYRIN REPEAT DOMAIN-CONTAINING PROTEIN 39-RELATED"/>
    <property type="match status" value="1"/>
</dbReference>
<dbReference type="HOGENOM" id="CLU_1051427_0_0_1"/>
<dbReference type="InterPro" id="IPR002110">
    <property type="entry name" value="Ankyrin_rpt"/>
</dbReference>
<protein>
    <recommendedName>
        <fullName evidence="6">Ankyrin repeat protein</fullName>
    </recommendedName>
</protein>
<evidence type="ECO:0000313" key="5">
    <source>
        <dbReference type="Proteomes" id="UP000013827"/>
    </source>
</evidence>
<dbReference type="Pfam" id="PF12796">
    <property type="entry name" value="Ank_2"/>
    <property type="match status" value="2"/>
</dbReference>
<dbReference type="STRING" id="2903.R1G2R3"/>
<accession>A0A0D3KWK4</accession>
<organism evidence="4 5">
    <name type="scientific">Emiliania huxleyi (strain CCMP1516)</name>
    <dbReference type="NCBI Taxonomy" id="280463"/>
    <lineage>
        <taxon>Eukaryota</taxon>
        <taxon>Haptista</taxon>
        <taxon>Haptophyta</taxon>
        <taxon>Prymnesiophyceae</taxon>
        <taxon>Isochrysidales</taxon>
        <taxon>Noelaerhabdaceae</taxon>
        <taxon>Emiliania</taxon>
    </lineage>
</organism>
<reference evidence="4" key="2">
    <citation type="submission" date="2024-10" db="UniProtKB">
        <authorList>
            <consortium name="EnsemblProtists"/>
        </authorList>
    </citation>
    <scope>IDENTIFICATION</scope>
</reference>
<dbReference type="PROSITE" id="PS50088">
    <property type="entry name" value="ANK_REPEAT"/>
    <property type="match status" value="2"/>
</dbReference>
<keyword evidence="1" id="KW-0677">Repeat</keyword>
<sequence>MAFPPGLLIAARFGKVDDLELLLDESGAAVDVRDANGSTLLMVCAFELQTAHVEALLARGADPNATDSEGGFALLNASLNACGMNPARAANDGTRQRAREVGMLLLAAGAKADAALPPDVPAYMMRPAQQWADAAHGKAARTTPLDEAWAECSEAFGATAVFAEAVLRWLQERSLATALAAHADERGVTLLHLAASLGSWQASAALLSHGADAAAANGAGATPLEDALEFGHEELAQLLLAAPRADAGLSPVEHAFDLRCAASTS</sequence>
<keyword evidence="2 3" id="KW-0040">ANK repeat</keyword>
<evidence type="ECO:0000256" key="2">
    <source>
        <dbReference type="ARBA" id="ARBA00023043"/>
    </source>
</evidence>
<dbReference type="Gene3D" id="1.25.40.20">
    <property type="entry name" value="Ankyrin repeat-containing domain"/>
    <property type="match status" value="2"/>
</dbReference>
<dbReference type="GO" id="GO:0004842">
    <property type="term" value="F:ubiquitin-protein transferase activity"/>
    <property type="evidence" value="ECO:0007669"/>
    <property type="project" value="TreeGrafter"/>
</dbReference>
<dbReference type="SMART" id="SM00248">
    <property type="entry name" value="ANK"/>
    <property type="match status" value="3"/>
</dbReference>
<name>A0A0D3KWK4_EMIH1</name>
<dbReference type="KEGG" id="ehx:EMIHUDRAFT_223000"/>
<dbReference type="PROSITE" id="PS50297">
    <property type="entry name" value="ANK_REP_REGION"/>
    <property type="match status" value="1"/>
</dbReference>
<dbReference type="InterPro" id="IPR036770">
    <property type="entry name" value="Ankyrin_rpt-contain_sf"/>
</dbReference>
<evidence type="ECO:0000256" key="3">
    <source>
        <dbReference type="PROSITE-ProRule" id="PRU00023"/>
    </source>
</evidence>
<feature type="repeat" description="ANK" evidence="3">
    <location>
        <begin position="36"/>
        <end position="68"/>
    </location>
</feature>
<dbReference type="RefSeq" id="XP_005792568.1">
    <property type="nucleotide sequence ID" value="XM_005792511.1"/>
</dbReference>
<dbReference type="GO" id="GO:0085020">
    <property type="term" value="P:protein K6-linked ubiquitination"/>
    <property type="evidence" value="ECO:0007669"/>
    <property type="project" value="TreeGrafter"/>
</dbReference>
<dbReference type="GeneID" id="17285410"/>
<evidence type="ECO:0008006" key="6">
    <source>
        <dbReference type="Google" id="ProtNLM"/>
    </source>
</evidence>
<reference evidence="5" key="1">
    <citation type="journal article" date="2013" name="Nature">
        <title>Pan genome of the phytoplankton Emiliania underpins its global distribution.</title>
        <authorList>
            <person name="Read B.A."/>
            <person name="Kegel J."/>
            <person name="Klute M.J."/>
            <person name="Kuo A."/>
            <person name="Lefebvre S.C."/>
            <person name="Maumus F."/>
            <person name="Mayer C."/>
            <person name="Miller J."/>
            <person name="Monier A."/>
            <person name="Salamov A."/>
            <person name="Young J."/>
            <person name="Aguilar M."/>
            <person name="Claverie J.M."/>
            <person name="Frickenhaus S."/>
            <person name="Gonzalez K."/>
            <person name="Herman E.K."/>
            <person name="Lin Y.C."/>
            <person name="Napier J."/>
            <person name="Ogata H."/>
            <person name="Sarno A.F."/>
            <person name="Shmutz J."/>
            <person name="Schroeder D."/>
            <person name="de Vargas C."/>
            <person name="Verret F."/>
            <person name="von Dassow P."/>
            <person name="Valentin K."/>
            <person name="Van de Peer Y."/>
            <person name="Wheeler G."/>
            <person name="Dacks J.B."/>
            <person name="Delwiche C.F."/>
            <person name="Dyhrman S.T."/>
            <person name="Glockner G."/>
            <person name="John U."/>
            <person name="Richards T."/>
            <person name="Worden A.Z."/>
            <person name="Zhang X."/>
            <person name="Grigoriev I.V."/>
            <person name="Allen A.E."/>
            <person name="Bidle K."/>
            <person name="Borodovsky M."/>
            <person name="Bowler C."/>
            <person name="Brownlee C."/>
            <person name="Cock J.M."/>
            <person name="Elias M."/>
            <person name="Gladyshev V.N."/>
            <person name="Groth M."/>
            <person name="Guda C."/>
            <person name="Hadaegh A."/>
            <person name="Iglesias-Rodriguez M.D."/>
            <person name="Jenkins J."/>
            <person name="Jones B.M."/>
            <person name="Lawson T."/>
            <person name="Leese F."/>
            <person name="Lindquist E."/>
            <person name="Lobanov A."/>
            <person name="Lomsadze A."/>
            <person name="Malik S.B."/>
            <person name="Marsh M.E."/>
            <person name="Mackinder L."/>
            <person name="Mock T."/>
            <person name="Mueller-Roeber B."/>
            <person name="Pagarete A."/>
            <person name="Parker M."/>
            <person name="Probert I."/>
            <person name="Quesneville H."/>
            <person name="Raines C."/>
            <person name="Rensing S.A."/>
            <person name="Riano-Pachon D.M."/>
            <person name="Richier S."/>
            <person name="Rokitta S."/>
            <person name="Shiraiwa Y."/>
            <person name="Soanes D.M."/>
            <person name="van der Giezen M."/>
            <person name="Wahlund T.M."/>
            <person name="Williams B."/>
            <person name="Wilson W."/>
            <person name="Wolfe G."/>
            <person name="Wurch L.L."/>
        </authorList>
    </citation>
    <scope>NUCLEOTIDE SEQUENCE</scope>
</reference>
<dbReference type="Proteomes" id="UP000013827">
    <property type="component" value="Unassembled WGS sequence"/>
</dbReference>
<keyword evidence="5" id="KW-1185">Reference proteome</keyword>
<dbReference type="AlphaFoldDB" id="A0A0D3KWK4"/>